<dbReference type="Pfam" id="PF09202">
    <property type="entry name" value="Rio2_N"/>
    <property type="match status" value="1"/>
</dbReference>
<sequence length="564" mass="62299">MKLDATDLRYISSDAFRVLSAAEQGSKNHEIVPSSLIAQIAGSRSGGVNKALGELAKKKLVAKVQNAKYEGYRLTYGGYDFLACRTFAKRDTIYSVGNQIGTGKESDIYVVADHEGQQMVMKIHRLGRMSFRAIKSKRDYLRKGQSASWMYMSRLAAIKEFAFMKVLHDHGFPVPQPIDQSRHCLIMELIDAFPLRQISAVPSPGALYSLLMDMIVRLARSGLIHGDFNEFNLLIRDHRTEAEKDRDDETPDERDARIAREGGDHPVRVELEGEEYEERRRREREGTLLEPVLIDFPQMVSTDHADAEYYFNRDVECIRTFFARRFKYESSVFPKFTSVVRDGVREFDLDVEVAASGFRKEDKRALEEYMAELAAHDAEKGDEVASDEEYSDESAESEDGEDEAAAAASATAPAPAPALPAAGDADELARRAASLRLGNDEPEPEAEVDAEDAERPSDEGSHASDPDASSNSGDSDSDASSTAASHRRHRPSAPRVARQTRDVESIVTASLSRKKAASERRHHGKKPASANVLGRQKGSKKKQNASAREARAAAKPGGGAGGFW</sequence>
<evidence type="ECO:0000256" key="10">
    <source>
        <dbReference type="ARBA" id="ARBA00022842"/>
    </source>
</evidence>
<keyword evidence="18" id="KW-1185">Reference proteome</keyword>
<evidence type="ECO:0000313" key="18">
    <source>
        <dbReference type="Proteomes" id="UP000311382"/>
    </source>
</evidence>
<dbReference type="OrthoDB" id="10258631at2759"/>
<evidence type="ECO:0000256" key="9">
    <source>
        <dbReference type="ARBA" id="ARBA00022840"/>
    </source>
</evidence>
<keyword evidence="5" id="KW-0808">Transferase</keyword>
<evidence type="ECO:0000256" key="2">
    <source>
        <dbReference type="ARBA" id="ARBA00009196"/>
    </source>
</evidence>
<accession>A0A5C5G5R8</accession>
<evidence type="ECO:0000256" key="5">
    <source>
        <dbReference type="ARBA" id="ARBA00022679"/>
    </source>
</evidence>
<evidence type="ECO:0000313" key="17">
    <source>
        <dbReference type="EMBL" id="TNY24398.1"/>
    </source>
</evidence>
<evidence type="ECO:0000256" key="1">
    <source>
        <dbReference type="ARBA" id="ARBA00001946"/>
    </source>
</evidence>
<evidence type="ECO:0000256" key="15">
    <source>
        <dbReference type="SAM" id="MobiDB-lite"/>
    </source>
</evidence>
<dbReference type="GO" id="GO:0030490">
    <property type="term" value="P:maturation of SSU-rRNA"/>
    <property type="evidence" value="ECO:0007669"/>
    <property type="project" value="TreeGrafter"/>
</dbReference>
<dbReference type="SUPFAM" id="SSF56112">
    <property type="entry name" value="Protein kinase-like (PK-like)"/>
    <property type="match status" value="1"/>
</dbReference>
<feature type="compositionally biased region" description="Low complexity" evidence="15">
    <location>
        <begin position="405"/>
        <end position="423"/>
    </location>
</feature>
<comment type="catalytic activity">
    <reaction evidence="11">
        <text>L-threonyl-[protein] + ATP = O-phospho-L-threonyl-[protein] + ADP + H(+)</text>
        <dbReference type="Rhea" id="RHEA:46608"/>
        <dbReference type="Rhea" id="RHEA-COMP:11060"/>
        <dbReference type="Rhea" id="RHEA-COMP:11605"/>
        <dbReference type="ChEBI" id="CHEBI:15378"/>
        <dbReference type="ChEBI" id="CHEBI:30013"/>
        <dbReference type="ChEBI" id="CHEBI:30616"/>
        <dbReference type="ChEBI" id="CHEBI:61977"/>
        <dbReference type="ChEBI" id="CHEBI:456216"/>
        <dbReference type="EC" id="2.7.11.1"/>
    </reaction>
</comment>
<dbReference type="FunFam" id="1.10.10.10:FF:000053">
    <property type="entry name" value="Serine/threonine-protein kinase RIO2"/>
    <property type="match status" value="1"/>
</dbReference>
<feature type="compositionally biased region" description="Acidic residues" evidence="15">
    <location>
        <begin position="440"/>
        <end position="452"/>
    </location>
</feature>
<feature type="compositionally biased region" description="Basic residues" evidence="15">
    <location>
        <begin position="512"/>
        <end position="526"/>
    </location>
</feature>
<keyword evidence="9" id="KW-0067">ATP-binding</keyword>
<dbReference type="SMART" id="SM00090">
    <property type="entry name" value="RIO"/>
    <property type="match status" value="1"/>
</dbReference>
<evidence type="ECO:0000256" key="4">
    <source>
        <dbReference type="ARBA" id="ARBA00022527"/>
    </source>
</evidence>
<dbReference type="EMBL" id="SOZI01000003">
    <property type="protein sequence ID" value="TNY24398.1"/>
    <property type="molecule type" value="Genomic_DNA"/>
</dbReference>
<dbReference type="SUPFAM" id="SSF46785">
    <property type="entry name" value="Winged helix' DNA-binding domain"/>
    <property type="match status" value="1"/>
</dbReference>
<evidence type="ECO:0000256" key="14">
    <source>
        <dbReference type="ARBA" id="ARBA00068837"/>
    </source>
</evidence>
<keyword evidence="4" id="KW-0723">Serine/threonine-protein kinase</keyword>
<feature type="region of interest" description="Disordered" evidence="15">
    <location>
        <begin position="375"/>
        <end position="564"/>
    </location>
</feature>
<dbReference type="Pfam" id="PF01163">
    <property type="entry name" value="RIO1"/>
    <property type="match status" value="2"/>
</dbReference>
<dbReference type="Gene3D" id="1.10.10.10">
    <property type="entry name" value="Winged helix-like DNA-binding domain superfamily/Winged helix DNA-binding domain"/>
    <property type="match status" value="1"/>
</dbReference>
<comment type="catalytic activity">
    <reaction evidence="12">
        <text>L-seryl-[protein] + ATP = O-phospho-L-seryl-[protein] + ADP + H(+)</text>
        <dbReference type="Rhea" id="RHEA:17989"/>
        <dbReference type="Rhea" id="RHEA-COMP:9863"/>
        <dbReference type="Rhea" id="RHEA-COMP:11604"/>
        <dbReference type="ChEBI" id="CHEBI:15378"/>
        <dbReference type="ChEBI" id="CHEBI:29999"/>
        <dbReference type="ChEBI" id="CHEBI:30616"/>
        <dbReference type="ChEBI" id="CHEBI:83421"/>
        <dbReference type="ChEBI" id="CHEBI:456216"/>
        <dbReference type="EC" id="2.7.11.1"/>
    </reaction>
</comment>
<dbReference type="InterPro" id="IPR030484">
    <property type="entry name" value="Rio2"/>
</dbReference>
<reference evidence="17 18" key="1">
    <citation type="submission" date="2019-03" db="EMBL/GenBank/DDBJ databases">
        <title>Rhodosporidium diobovatum UCD-FST 08-225 genome sequencing, assembly, and annotation.</title>
        <authorList>
            <person name="Fakankun I.U."/>
            <person name="Fristensky B."/>
            <person name="Levin D.B."/>
        </authorList>
    </citation>
    <scope>NUCLEOTIDE SEQUENCE [LARGE SCALE GENOMIC DNA]</scope>
    <source>
        <strain evidence="17 18">UCD-FST 08-225</strain>
    </source>
</reference>
<dbReference type="Proteomes" id="UP000311382">
    <property type="component" value="Unassembled WGS sequence"/>
</dbReference>
<keyword evidence="10" id="KW-0460">Magnesium</keyword>
<keyword evidence="7" id="KW-0547">Nucleotide-binding</keyword>
<protein>
    <recommendedName>
        <fullName evidence="13">Serine/threonine-protein kinase RIO2</fullName>
        <ecNumber evidence="3">2.7.11.1</ecNumber>
    </recommendedName>
    <alternativeName>
        <fullName evidence="14">Serine/threonine-protein kinase rio2</fullName>
    </alternativeName>
</protein>
<dbReference type="STRING" id="5288.A0A5C5G5R8"/>
<evidence type="ECO:0000256" key="11">
    <source>
        <dbReference type="ARBA" id="ARBA00047899"/>
    </source>
</evidence>
<dbReference type="AlphaFoldDB" id="A0A5C5G5R8"/>
<evidence type="ECO:0000256" key="3">
    <source>
        <dbReference type="ARBA" id="ARBA00012513"/>
    </source>
</evidence>
<dbReference type="GO" id="GO:0005829">
    <property type="term" value="C:cytosol"/>
    <property type="evidence" value="ECO:0007669"/>
    <property type="project" value="TreeGrafter"/>
</dbReference>
<dbReference type="InterPro" id="IPR036390">
    <property type="entry name" value="WH_DNA-bd_sf"/>
</dbReference>
<dbReference type="InterPro" id="IPR015285">
    <property type="entry name" value="RIO2_wHTH_N"/>
</dbReference>
<dbReference type="EC" id="2.7.11.1" evidence="3"/>
<name>A0A5C5G5R8_9BASI</name>
<dbReference type="PROSITE" id="PS01245">
    <property type="entry name" value="RIO1"/>
    <property type="match status" value="1"/>
</dbReference>
<dbReference type="Gene3D" id="3.30.200.20">
    <property type="entry name" value="Phosphorylase Kinase, domain 1"/>
    <property type="match status" value="1"/>
</dbReference>
<dbReference type="InterPro" id="IPR036388">
    <property type="entry name" value="WH-like_DNA-bd_sf"/>
</dbReference>
<dbReference type="PANTHER" id="PTHR45852">
    <property type="entry name" value="SER/THR-PROTEIN KINASE RIO2"/>
    <property type="match status" value="1"/>
</dbReference>
<dbReference type="GO" id="GO:0004674">
    <property type="term" value="F:protein serine/threonine kinase activity"/>
    <property type="evidence" value="ECO:0007669"/>
    <property type="project" value="UniProtKB-KW"/>
</dbReference>
<dbReference type="InterPro" id="IPR018935">
    <property type="entry name" value="RIO_kinase_CS"/>
</dbReference>
<evidence type="ECO:0000256" key="12">
    <source>
        <dbReference type="ARBA" id="ARBA00048679"/>
    </source>
</evidence>
<comment type="caution">
    <text evidence="17">The sequence shown here is derived from an EMBL/GenBank/DDBJ whole genome shotgun (WGS) entry which is preliminary data.</text>
</comment>
<organism evidence="17 18">
    <name type="scientific">Rhodotorula diobovata</name>
    <dbReference type="NCBI Taxonomy" id="5288"/>
    <lineage>
        <taxon>Eukaryota</taxon>
        <taxon>Fungi</taxon>
        <taxon>Dikarya</taxon>
        <taxon>Basidiomycota</taxon>
        <taxon>Pucciniomycotina</taxon>
        <taxon>Microbotryomycetes</taxon>
        <taxon>Sporidiobolales</taxon>
        <taxon>Sporidiobolaceae</taxon>
        <taxon>Rhodotorula</taxon>
    </lineage>
</organism>
<dbReference type="InterPro" id="IPR011009">
    <property type="entry name" value="Kinase-like_dom_sf"/>
</dbReference>
<feature type="compositionally biased region" description="Basic and acidic residues" evidence="15">
    <location>
        <begin position="453"/>
        <end position="465"/>
    </location>
</feature>
<feature type="domain" description="RIO kinase" evidence="16">
    <location>
        <begin position="65"/>
        <end position="342"/>
    </location>
</feature>
<dbReference type="GO" id="GO:0005524">
    <property type="term" value="F:ATP binding"/>
    <property type="evidence" value="ECO:0007669"/>
    <property type="project" value="UniProtKB-KW"/>
</dbReference>
<gene>
    <name evidence="17" type="ORF">DMC30DRAFT_413335</name>
</gene>
<dbReference type="PANTHER" id="PTHR45852:SF1">
    <property type="entry name" value="SERINE_THREONINE-PROTEIN KINASE RIO2"/>
    <property type="match status" value="1"/>
</dbReference>
<dbReference type="GO" id="GO:0030688">
    <property type="term" value="C:preribosome, small subunit precursor"/>
    <property type="evidence" value="ECO:0007669"/>
    <property type="project" value="TreeGrafter"/>
</dbReference>
<dbReference type="InterPro" id="IPR018934">
    <property type="entry name" value="RIO_dom"/>
</dbReference>
<dbReference type="GO" id="GO:0046872">
    <property type="term" value="F:metal ion binding"/>
    <property type="evidence" value="ECO:0007669"/>
    <property type="project" value="UniProtKB-KW"/>
</dbReference>
<comment type="similarity">
    <text evidence="2">Belongs to the protein kinase superfamily. RIO-type Ser/Thr kinase family.</text>
</comment>
<feature type="compositionally biased region" description="Acidic residues" evidence="15">
    <location>
        <begin position="384"/>
        <end position="404"/>
    </location>
</feature>
<comment type="cofactor">
    <cofactor evidence="1">
        <name>Mg(2+)</name>
        <dbReference type="ChEBI" id="CHEBI:18420"/>
    </cofactor>
</comment>
<keyword evidence="6" id="KW-0479">Metal-binding</keyword>
<feature type="region of interest" description="Disordered" evidence="15">
    <location>
        <begin position="242"/>
        <end position="264"/>
    </location>
</feature>
<evidence type="ECO:0000256" key="13">
    <source>
        <dbReference type="ARBA" id="ARBA00068353"/>
    </source>
</evidence>
<evidence type="ECO:0000256" key="6">
    <source>
        <dbReference type="ARBA" id="ARBA00022723"/>
    </source>
</evidence>
<feature type="compositionally biased region" description="Low complexity" evidence="15">
    <location>
        <begin position="466"/>
        <end position="484"/>
    </location>
</feature>
<evidence type="ECO:0000256" key="8">
    <source>
        <dbReference type="ARBA" id="ARBA00022777"/>
    </source>
</evidence>
<keyword evidence="8" id="KW-0418">Kinase</keyword>
<dbReference type="InterPro" id="IPR000687">
    <property type="entry name" value="RIO_kinase"/>
</dbReference>
<dbReference type="GO" id="GO:0005634">
    <property type="term" value="C:nucleus"/>
    <property type="evidence" value="ECO:0007669"/>
    <property type="project" value="TreeGrafter"/>
</dbReference>
<proteinExistence type="inferred from homology"/>
<evidence type="ECO:0000256" key="7">
    <source>
        <dbReference type="ARBA" id="ARBA00022741"/>
    </source>
</evidence>
<dbReference type="CDD" id="cd05144">
    <property type="entry name" value="RIO2_C"/>
    <property type="match status" value="1"/>
</dbReference>
<dbReference type="FunFam" id="3.30.200.20:FF:000052">
    <property type="entry name" value="Serine/threonine-protein kinase RIO2"/>
    <property type="match status" value="1"/>
</dbReference>
<evidence type="ECO:0000259" key="16">
    <source>
        <dbReference type="SMART" id="SM00090"/>
    </source>
</evidence>
<dbReference type="Gene3D" id="1.10.510.10">
    <property type="entry name" value="Transferase(Phosphotransferase) domain 1"/>
    <property type="match status" value="1"/>
</dbReference>